<accession>A0A1H6D7K6</accession>
<proteinExistence type="predicted"/>
<keyword evidence="1" id="KW-0472">Membrane</keyword>
<gene>
    <name evidence="3" type="ORF">SAMN05444390_105121</name>
</gene>
<name>A0A1H6D7K6_9GAMM</name>
<evidence type="ECO:0000256" key="1">
    <source>
        <dbReference type="SAM" id="Phobius"/>
    </source>
</evidence>
<dbReference type="InterPro" id="IPR036388">
    <property type="entry name" value="WH-like_DNA-bd_sf"/>
</dbReference>
<dbReference type="Gene3D" id="1.10.10.10">
    <property type="entry name" value="Winged helix-like DNA-binding domain superfamily/Winged helix DNA-binding domain"/>
    <property type="match status" value="1"/>
</dbReference>
<feature type="transmembrane region" description="Helical" evidence="1">
    <location>
        <begin position="39"/>
        <end position="57"/>
    </location>
</feature>
<dbReference type="EMBL" id="FNVQ01000005">
    <property type="protein sequence ID" value="SEG81048.1"/>
    <property type="molecule type" value="Genomic_DNA"/>
</dbReference>
<organism evidence="3 4">
    <name type="scientific">Marinobacterium lutimaris</name>
    <dbReference type="NCBI Taxonomy" id="568106"/>
    <lineage>
        <taxon>Bacteria</taxon>
        <taxon>Pseudomonadati</taxon>
        <taxon>Pseudomonadota</taxon>
        <taxon>Gammaproteobacteria</taxon>
        <taxon>Oceanospirillales</taxon>
        <taxon>Oceanospirillaceae</taxon>
        <taxon>Marinobacterium</taxon>
    </lineage>
</organism>
<evidence type="ECO:0000259" key="2">
    <source>
        <dbReference type="SMART" id="SM00421"/>
    </source>
</evidence>
<dbReference type="SMART" id="SM00421">
    <property type="entry name" value="HTH_LUXR"/>
    <property type="match status" value="1"/>
</dbReference>
<dbReference type="OrthoDB" id="8277135at2"/>
<evidence type="ECO:0000313" key="3">
    <source>
        <dbReference type="EMBL" id="SEG81048.1"/>
    </source>
</evidence>
<protein>
    <submittedName>
        <fullName evidence="3">Transcriptional regulator, LuxR family</fullName>
    </submittedName>
</protein>
<dbReference type="Proteomes" id="UP000236745">
    <property type="component" value="Unassembled WGS sequence"/>
</dbReference>
<dbReference type="RefSeq" id="WP_104004954.1">
    <property type="nucleotide sequence ID" value="NZ_FNVQ01000005.1"/>
</dbReference>
<feature type="transmembrane region" description="Helical" evidence="1">
    <location>
        <begin position="7"/>
        <end position="27"/>
    </location>
</feature>
<keyword evidence="1" id="KW-0812">Transmembrane</keyword>
<keyword evidence="1" id="KW-1133">Transmembrane helix</keyword>
<evidence type="ECO:0000313" key="4">
    <source>
        <dbReference type="Proteomes" id="UP000236745"/>
    </source>
</evidence>
<dbReference type="PRINTS" id="PR00038">
    <property type="entry name" value="HTHLUXR"/>
</dbReference>
<dbReference type="AlphaFoldDB" id="A0A1H6D7K6"/>
<dbReference type="GO" id="GO:0006355">
    <property type="term" value="P:regulation of DNA-templated transcription"/>
    <property type="evidence" value="ECO:0007669"/>
    <property type="project" value="InterPro"/>
</dbReference>
<reference evidence="3 4" key="1">
    <citation type="submission" date="2016-10" db="EMBL/GenBank/DDBJ databases">
        <authorList>
            <person name="de Groot N.N."/>
        </authorList>
    </citation>
    <scope>NUCLEOTIDE SEQUENCE [LARGE SCALE GENOMIC DNA]</scope>
    <source>
        <strain evidence="3 4">DSM 22012</strain>
    </source>
</reference>
<dbReference type="InterPro" id="IPR000792">
    <property type="entry name" value="Tscrpt_reg_LuxR_C"/>
</dbReference>
<dbReference type="GO" id="GO:0003677">
    <property type="term" value="F:DNA binding"/>
    <property type="evidence" value="ECO:0007669"/>
    <property type="project" value="InterPro"/>
</dbReference>
<dbReference type="InterPro" id="IPR016032">
    <property type="entry name" value="Sig_transdc_resp-reg_C-effctor"/>
</dbReference>
<keyword evidence="4" id="KW-1185">Reference proteome</keyword>
<dbReference type="SUPFAM" id="SSF46894">
    <property type="entry name" value="C-terminal effector domain of the bipartite response regulators"/>
    <property type="match status" value="1"/>
</dbReference>
<feature type="domain" description="HTH luxR-type" evidence="2">
    <location>
        <begin position="105"/>
        <end position="162"/>
    </location>
</feature>
<sequence length="167" mass="18818">MLNENKFIFCVRIFFVVIIVASVSDIVFDIRQGAHPLHVFQELLMGIFALLFLLTLFMNTRLQTKCNAELKKELVKVKAESAKASQQLVAARRTFGEAVVKQFSDWSFTDSETEVALFTLKGLTAKEIANLRNASEKTVRNQLTSIYKKSGTAGKLGFIAWFMEGLM</sequence>
<dbReference type="Pfam" id="PF00196">
    <property type="entry name" value="GerE"/>
    <property type="match status" value="1"/>
</dbReference>